<dbReference type="STRING" id="1227498.C492_11825"/>
<reference evidence="1 2" key="1">
    <citation type="journal article" date="2014" name="PLoS Genet.">
        <title>Phylogenetically driven sequencing of extremely halophilic archaea reveals strategies for static and dynamic osmo-response.</title>
        <authorList>
            <person name="Becker E.A."/>
            <person name="Seitzer P.M."/>
            <person name="Tritt A."/>
            <person name="Larsen D."/>
            <person name="Krusor M."/>
            <person name="Yao A.I."/>
            <person name="Wu D."/>
            <person name="Madern D."/>
            <person name="Eisen J.A."/>
            <person name="Darling A.E."/>
            <person name="Facciotti M.T."/>
        </authorList>
    </citation>
    <scope>NUCLEOTIDE SEQUENCE [LARGE SCALE GENOMIC DNA]</scope>
    <source>
        <strain evidence="1 2">DSM 18795</strain>
    </source>
</reference>
<sequence>MSAVMSSSKMIGTMMNRVMSAVESISLQPLEQRIVTTRIGRSKARIRKKRQKSYIGSGGVTTVMRLSLMSMSLLDAGLSNLLTEMRILRR</sequence>
<organism evidence="1 2">
    <name type="scientific">Natronococcus jeotgali DSM 18795</name>
    <dbReference type="NCBI Taxonomy" id="1227498"/>
    <lineage>
        <taxon>Archaea</taxon>
        <taxon>Methanobacteriati</taxon>
        <taxon>Methanobacteriota</taxon>
        <taxon>Stenosarchaea group</taxon>
        <taxon>Halobacteria</taxon>
        <taxon>Halobacteriales</taxon>
        <taxon>Natrialbaceae</taxon>
        <taxon>Natronococcus</taxon>
    </lineage>
</organism>
<name>L9XA62_9EURY</name>
<accession>L9XA62</accession>
<evidence type="ECO:0000313" key="1">
    <source>
        <dbReference type="EMBL" id="ELY58502.1"/>
    </source>
</evidence>
<dbReference type="EMBL" id="AOIA01000114">
    <property type="protein sequence ID" value="ELY58502.1"/>
    <property type="molecule type" value="Genomic_DNA"/>
</dbReference>
<dbReference type="AlphaFoldDB" id="L9XA62"/>
<comment type="caution">
    <text evidence="1">The sequence shown here is derived from an EMBL/GenBank/DDBJ whole genome shotgun (WGS) entry which is preliminary data.</text>
</comment>
<protein>
    <submittedName>
        <fullName evidence="1">Uncharacterized protein</fullName>
    </submittedName>
</protein>
<keyword evidence="2" id="KW-1185">Reference proteome</keyword>
<gene>
    <name evidence="1" type="ORF">C492_11825</name>
</gene>
<dbReference type="Proteomes" id="UP000011531">
    <property type="component" value="Unassembled WGS sequence"/>
</dbReference>
<proteinExistence type="predicted"/>
<evidence type="ECO:0000313" key="2">
    <source>
        <dbReference type="Proteomes" id="UP000011531"/>
    </source>
</evidence>